<dbReference type="Proteomes" id="UP001560293">
    <property type="component" value="Unassembled WGS sequence"/>
</dbReference>
<dbReference type="InterPro" id="IPR006935">
    <property type="entry name" value="Helicase/UvrB_N"/>
</dbReference>
<sequence>MAAKPTRKSTTAKKTSSSRTASSKKTSSTRRSAAKKSSASRGKSAAKRKAAAAVPEIPAGQRVWLLELPWGGLGGGMPAGVTYYKSLTAHAYVGTSLPEALEPYASKPYSYLRWQEDELNGTEGPGATAAPMTLRPEQRADVEAITAAAERGFRQVHLANDVGTGKTLVAVAAAKAIATMRGARTILVTVDRPARITIPSWRRTIAALNNTDGGDDDLRWIIMSSDSLGKLMARNGRPRLKVDVALIDEAHQFRHASNRTSYMRRLTRMDAPHDTAPFVLTITATPGHHPGEWGYMSSLYAQVLGDPPAQWADFGRALADRGVPLEPSYGKWTWSAEAKESLQTQQAAIGDVRDILLRHDPPLMLTRSAPWGPPPFDVDLVELTPDQWRAYELEWGDFQREMQLARTGNNVARGLAALVRLRQKASMIRVEHTVAAAKAELARGYQVLIATEMVSTAAHPVAEMLEADGIPVARIYGSNPEAEAERMRFQRGEAPVVVFNTPTAINLQAGEQFADGSFATATPRRGFFHQARYSGLLAEQTMGRAHRNHQVCSWSLLAAAGTIEERAGTVMLSRLIASATSTDADASTFSEVARVFGIDWIPAARLADELS</sequence>
<protein>
    <submittedName>
        <fullName evidence="3">DEAD/DEAH box helicase family protein</fullName>
    </submittedName>
</protein>
<keyword evidence="3" id="KW-0378">Hydrolase</keyword>
<feature type="domain" description="Helicase/UvrB N-terminal" evidence="2">
    <location>
        <begin position="132"/>
        <end position="286"/>
    </location>
</feature>
<keyword evidence="3" id="KW-0347">Helicase</keyword>
<gene>
    <name evidence="3" type="ORF">AB6N35_00535</name>
</gene>
<evidence type="ECO:0000256" key="1">
    <source>
        <dbReference type="SAM" id="MobiDB-lite"/>
    </source>
</evidence>
<dbReference type="SUPFAM" id="SSF52540">
    <property type="entry name" value="P-loop containing nucleoside triphosphate hydrolases"/>
    <property type="match status" value="1"/>
</dbReference>
<dbReference type="RefSeq" id="WP_061229830.1">
    <property type="nucleotide sequence ID" value="NZ_JBFTEZ010000002.1"/>
</dbReference>
<dbReference type="GO" id="GO:0004386">
    <property type="term" value="F:helicase activity"/>
    <property type="evidence" value="ECO:0007669"/>
    <property type="project" value="UniProtKB-KW"/>
</dbReference>
<evidence type="ECO:0000313" key="4">
    <source>
        <dbReference type="Proteomes" id="UP001560293"/>
    </source>
</evidence>
<dbReference type="InterPro" id="IPR027417">
    <property type="entry name" value="P-loop_NTPase"/>
</dbReference>
<evidence type="ECO:0000313" key="3">
    <source>
        <dbReference type="EMBL" id="MEX6462847.1"/>
    </source>
</evidence>
<keyword evidence="4" id="KW-1185">Reference proteome</keyword>
<dbReference type="EMBL" id="JBFTEZ010000002">
    <property type="protein sequence ID" value="MEX6462847.1"/>
    <property type="molecule type" value="Genomic_DNA"/>
</dbReference>
<reference evidence="4" key="1">
    <citation type="submission" date="2024-07" db="EMBL/GenBank/DDBJ databases">
        <title>Pseudomonas strain that inhibits Aeromonas fish pathogens.</title>
        <authorList>
            <person name="Wildschutte H."/>
        </authorList>
    </citation>
    <scope>NUCLEOTIDE SEQUENCE [LARGE SCALE GENOMIC DNA]</scope>
    <source>
        <strain evidence="4">n60</strain>
    </source>
</reference>
<evidence type="ECO:0000259" key="2">
    <source>
        <dbReference type="Pfam" id="PF04851"/>
    </source>
</evidence>
<feature type="region of interest" description="Disordered" evidence="1">
    <location>
        <begin position="1"/>
        <end position="53"/>
    </location>
</feature>
<keyword evidence="3" id="KW-0067">ATP-binding</keyword>
<dbReference type="Gene3D" id="3.40.50.300">
    <property type="entry name" value="P-loop containing nucleotide triphosphate hydrolases"/>
    <property type="match status" value="1"/>
</dbReference>
<feature type="compositionally biased region" description="Basic residues" evidence="1">
    <location>
        <begin position="1"/>
        <end position="11"/>
    </location>
</feature>
<keyword evidence="3" id="KW-0547">Nucleotide-binding</keyword>
<dbReference type="Pfam" id="PF04851">
    <property type="entry name" value="ResIII"/>
    <property type="match status" value="1"/>
</dbReference>
<comment type="caution">
    <text evidence="3">The sequence shown here is derived from an EMBL/GenBank/DDBJ whole genome shotgun (WGS) entry which is preliminary data.</text>
</comment>
<feature type="compositionally biased region" description="Low complexity" evidence="1">
    <location>
        <begin position="12"/>
        <end position="43"/>
    </location>
</feature>
<proteinExistence type="predicted"/>
<name>A0ABV3YE79_9ACTN</name>
<accession>A0ABV3YE79</accession>
<organism evidence="3 4">
    <name type="scientific">Dietzia cinnamea</name>
    <dbReference type="NCBI Taxonomy" id="321318"/>
    <lineage>
        <taxon>Bacteria</taxon>
        <taxon>Bacillati</taxon>
        <taxon>Actinomycetota</taxon>
        <taxon>Actinomycetes</taxon>
        <taxon>Mycobacteriales</taxon>
        <taxon>Dietziaceae</taxon>
        <taxon>Dietzia</taxon>
    </lineage>
</organism>